<keyword evidence="3" id="KW-1185">Reference proteome</keyword>
<reference evidence="3" key="1">
    <citation type="submission" date="2013-08" db="EMBL/GenBank/DDBJ databases">
        <title>Genome sequencing of Arenimonas donghaensis.</title>
        <authorList>
            <person name="Chen F."/>
            <person name="Wang G."/>
        </authorList>
    </citation>
    <scope>NUCLEOTIDE SEQUENCE [LARGE SCALE GENOMIC DNA]</scope>
    <source>
        <strain evidence="3">HO3-R19</strain>
    </source>
</reference>
<feature type="signal peptide" evidence="1">
    <location>
        <begin position="1"/>
        <end position="21"/>
    </location>
</feature>
<evidence type="ECO:0008006" key="4">
    <source>
        <dbReference type="Google" id="ProtNLM"/>
    </source>
</evidence>
<sequence>MKTNLRRTLPHLLLPSLFVLAGCAAEPEADTARVQARPDAGALAGETARLAPADAFMKRLARHCGQAFAGRIVADVPPPEGDDPFKGKPLVMHVRSCEPGELKVPFHVGDDHSRTWIITRTGTGLRLKHDHRHQDGSPDPVTLYGGNSEDAGTAVRQSFPVDAESVAMFGREGLKASIQNTWAMEIEPGKRFLYELSRPGGRLFQVEFDLSQPVEPPPAPWGHD</sequence>
<dbReference type="PATRIC" id="fig|1121014.3.peg.2153"/>
<dbReference type="Proteomes" id="UP000029085">
    <property type="component" value="Unassembled WGS sequence"/>
</dbReference>
<dbReference type="STRING" id="1121014.N788_06240"/>
<dbReference type="AlphaFoldDB" id="A0A087MG65"/>
<reference evidence="2 3" key="2">
    <citation type="journal article" date="2015" name="Stand. Genomic Sci.">
        <title>High quality draft genomic sequence of Arenimonas donghaensis DSM 18148(T).</title>
        <authorList>
            <person name="Chen F."/>
            <person name="Wang H."/>
            <person name="Cao Y."/>
            <person name="Li X."/>
            <person name="Wang G."/>
        </authorList>
    </citation>
    <scope>NUCLEOTIDE SEQUENCE [LARGE SCALE GENOMIC DNA]</scope>
    <source>
        <strain evidence="2 3">HO3-R19</strain>
    </source>
</reference>
<evidence type="ECO:0000313" key="2">
    <source>
        <dbReference type="EMBL" id="KFL35868.1"/>
    </source>
</evidence>
<dbReference type="EMBL" id="AVCJ01000043">
    <property type="protein sequence ID" value="KFL35868.1"/>
    <property type="molecule type" value="Genomic_DNA"/>
</dbReference>
<evidence type="ECO:0000313" key="3">
    <source>
        <dbReference type="Proteomes" id="UP000029085"/>
    </source>
</evidence>
<accession>A0A087MG65</accession>
<organism evidence="2 3">
    <name type="scientific">Arenimonas donghaensis DSM 18148 = HO3-R19</name>
    <dbReference type="NCBI Taxonomy" id="1121014"/>
    <lineage>
        <taxon>Bacteria</taxon>
        <taxon>Pseudomonadati</taxon>
        <taxon>Pseudomonadota</taxon>
        <taxon>Gammaproteobacteria</taxon>
        <taxon>Lysobacterales</taxon>
        <taxon>Lysobacteraceae</taxon>
        <taxon>Arenimonas</taxon>
    </lineage>
</organism>
<feature type="chain" id="PRO_5001826172" description="Lipoprotein" evidence="1">
    <location>
        <begin position="22"/>
        <end position="224"/>
    </location>
</feature>
<proteinExistence type="predicted"/>
<name>A0A087MG65_9GAMM</name>
<protein>
    <recommendedName>
        <fullName evidence="4">Lipoprotein</fullName>
    </recommendedName>
</protein>
<comment type="caution">
    <text evidence="2">The sequence shown here is derived from an EMBL/GenBank/DDBJ whole genome shotgun (WGS) entry which is preliminary data.</text>
</comment>
<dbReference type="RefSeq" id="WP_034225040.1">
    <property type="nucleotide sequence ID" value="NZ_AVCJ01000043.1"/>
</dbReference>
<gene>
    <name evidence="2" type="ORF">N788_06240</name>
</gene>
<dbReference type="PROSITE" id="PS51257">
    <property type="entry name" value="PROKAR_LIPOPROTEIN"/>
    <property type="match status" value="1"/>
</dbReference>
<keyword evidence="1" id="KW-0732">Signal</keyword>
<evidence type="ECO:0000256" key="1">
    <source>
        <dbReference type="SAM" id="SignalP"/>
    </source>
</evidence>